<protein>
    <recommendedName>
        <fullName evidence="1">HTH-like domain-containing protein</fullName>
    </recommendedName>
</protein>
<sequence length="84" mass="9378">MGQLLGLRAGSRGPYGAPRIHAALRLTGRVMNSKRGERLMREHRIVGITRRRRGDLKRAVFAVGLIGRDFTAPRPVMRLVGDMT</sequence>
<evidence type="ECO:0000313" key="2">
    <source>
        <dbReference type="EMBL" id="GFN01331.1"/>
    </source>
</evidence>
<dbReference type="AlphaFoldDB" id="A0A7J0CFQ0"/>
<dbReference type="EMBL" id="BLWC01000001">
    <property type="protein sequence ID" value="GFN01331.1"/>
    <property type="molecule type" value="Genomic_DNA"/>
</dbReference>
<organism evidence="2 4">
    <name type="scientific">Streptomyces fulvorobeus</name>
    <dbReference type="NCBI Taxonomy" id="284028"/>
    <lineage>
        <taxon>Bacteria</taxon>
        <taxon>Bacillati</taxon>
        <taxon>Actinomycetota</taxon>
        <taxon>Actinomycetes</taxon>
        <taxon>Kitasatosporales</taxon>
        <taxon>Streptomycetaceae</taxon>
        <taxon>Streptomyces</taxon>
    </lineage>
</organism>
<feature type="domain" description="HTH-like" evidence="1">
    <location>
        <begin position="8"/>
        <end position="53"/>
    </location>
</feature>
<dbReference type="InterPro" id="IPR025948">
    <property type="entry name" value="HTH-like_dom"/>
</dbReference>
<accession>A0A7J0CFQ0</accession>
<proteinExistence type="predicted"/>
<dbReference type="RefSeq" id="WP_173317387.1">
    <property type="nucleotide sequence ID" value="NZ_BAAAUE010000021.1"/>
</dbReference>
<dbReference type="Proteomes" id="UP000530403">
    <property type="component" value="Unassembled WGS sequence"/>
</dbReference>
<reference evidence="2 4" key="1">
    <citation type="submission" date="2020-05" db="EMBL/GenBank/DDBJ databases">
        <title>Whole genome shotgun sequence of Streptomyces fulvorobeus NBRC 15897.</title>
        <authorList>
            <person name="Komaki H."/>
            <person name="Tamura T."/>
        </authorList>
    </citation>
    <scope>NUCLEOTIDE SEQUENCE [LARGE SCALE GENOMIC DNA]</scope>
    <source>
        <strain evidence="2 4">NBRC 15897</strain>
    </source>
</reference>
<dbReference type="Pfam" id="PF13276">
    <property type="entry name" value="HTH_21"/>
    <property type="match status" value="1"/>
</dbReference>
<comment type="caution">
    <text evidence="2">The sequence shown here is derived from an EMBL/GenBank/DDBJ whole genome shotgun (WGS) entry which is preliminary data.</text>
</comment>
<gene>
    <name evidence="3" type="ORF">HEB29_005780</name>
    <name evidence="2" type="ORF">Sfulv_61410</name>
</gene>
<keyword evidence="4" id="KW-1185">Reference proteome</keyword>
<evidence type="ECO:0000259" key="1">
    <source>
        <dbReference type="Pfam" id="PF13276"/>
    </source>
</evidence>
<evidence type="ECO:0000313" key="5">
    <source>
        <dbReference type="Proteomes" id="UP000530403"/>
    </source>
</evidence>
<evidence type="ECO:0000313" key="4">
    <source>
        <dbReference type="Proteomes" id="UP000498980"/>
    </source>
</evidence>
<evidence type="ECO:0000313" key="3">
    <source>
        <dbReference type="EMBL" id="NYE44769.1"/>
    </source>
</evidence>
<reference evidence="3 5" key="2">
    <citation type="submission" date="2020-07" db="EMBL/GenBank/DDBJ databases">
        <title>Sequencing the genomes of 1000 actinobacteria strains.</title>
        <authorList>
            <person name="Klenk H.-P."/>
        </authorList>
    </citation>
    <scope>NUCLEOTIDE SEQUENCE [LARGE SCALE GENOMIC DNA]</scope>
    <source>
        <strain evidence="3 5">DSM 41455</strain>
    </source>
</reference>
<dbReference type="Proteomes" id="UP000498980">
    <property type="component" value="Unassembled WGS sequence"/>
</dbReference>
<dbReference type="EMBL" id="JACCCF010000001">
    <property type="protein sequence ID" value="NYE44769.1"/>
    <property type="molecule type" value="Genomic_DNA"/>
</dbReference>
<name>A0A7J0CFQ0_9ACTN</name>